<dbReference type="AlphaFoldDB" id="X1IUL1"/>
<evidence type="ECO:0008006" key="2">
    <source>
        <dbReference type="Google" id="ProtNLM"/>
    </source>
</evidence>
<proteinExistence type="predicted"/>
<feature type="non-terminal residue" evidence="1">
    <location>
        <position position="71"/>
    </location>
</feature>
<dbReference type="EMBL" id="BARU01020240">
    <property type="protein sequence ID" value="GAH61228.1"/>
    <property type="molecule type" value="Genomic_DNA"/>
</dbReference>
<gene>
    <name evidence="1" type="ORF">S03H2_33265</name>
</gene>
<name>X1IUL1_9ZZZZ</name>
<dbReference type="InterPro" id="IPR036866">
    <property type="entry name" value="RibonucZ/Hydroxyglut_hydro"/>
</dbReference>
<accession>X1IUL1</accession>
<reference evidence="1" key="1">
    <citation type="journal article" date="2014" name="Front. Microbiol.">
        <title>High frequency of phylogenetically diverse reductive dehalogenase-homologous genes in deep subseafloor sedimentary metagenomes.</title>
        <authorList>
            <person name="Kawai M."/>
            <person name="Futagami T."/>
            <person name="Toyoda A."/>
            <person name="Takaki Y."/>
            <person name="Nishi S."/>
            <person name="Hori S."/>
            <person name="Arai W."/>
            <person name="Tsubouchi T."/>
            <person name="Morono Y."/>
            <person name="Uchiyama I."/>
            <person name="Ito T."/>
            <person name="Fujiyama A."/>
            <person name="Inagaki F."/>
            <person name="Takami H."/>
        </authorList>
    </citation>
    <scope>NUCLEOTIDE SEQUENCE</scope>
    <source>
        <strain evidence="1">Expedition CK06-06</strain>
    </source>
</reference>
<protein>
    <recommendedName>
        <fullName evidence="2">Metallo-beta-lactamase domain-containing protein</fullName>
    </recommendedName>
</protein>
<sequence>MKLFTCDFFPEYKFMLYFMNSTVKLLEKRAMIVKMLVVGPFASNCYIVGSSSTKEGMIIDPGAEAGTILRT</sequence>
<organism evidence="1">
    <name type="scientific">marine sediment metagenome</name>
    <dbReference type="NCBI Taxonomy" id="412755"/>
    <lineage>
        <taxon>unclassified sequences</taxon>
        <taxon>metagenomes</taxon>
        <taxon>ecological metagenomes</taxon>
    </lineage>
</organism>
<evidence type="ECO:0000313" key="1">
    <source>
        <dbReference type="EMBL" id="GAH61228.1"/>
    </source>
</evidence>
<comment type="caution">
    <text evidence="1">The sequence shown here is derived from an EMBL/GenBank/DDBJ whole genome shotgun (WGS) entry which is preliminary data.</text>
</comment>
<dbReference type="Gene3D" id="3.60.15.10">
    <property type="entry name" value="Ribonuclease Z/Hydroxyacylglutathione hydrolase-like"/>
    <property type="match status" value="1"/>
</dbReference>